<protein>
    <submittedName>
        <fullName evidence="1">Uncharacterized protein</fullName>
    </submittedName>
</protein>
<proteinExistence type="predicted"/>
<organism evidence="1">
    <name type="scientific">marine sediment metagenome</name>
    <dbReference type="NCBI Taxonomy" id="412755"/>
    <lineage>
        <taxon>unclassified sequences</taxon>
        <taxon>metagenomes</taxon>
        <taxon>ecological metagenomes</taxon>
    </lineage>
</organism>
<dbReference type="EMBL" id="BARS01026108">
    <property type="protein sequence ID" value="GAG11833.1"/>
    <property type="molecule type" value="Genomic_DNA"/>
</dbReference>
<evidence type="ECO:0000313" key="1">
    <source>
        <dbReference type="EMBL" id="GAG11833.1"/>
    </source>
</evidence>
<reference evidence="1" key="1">
    <citation type="journal article" date="2014" name="Front. Microbiol.">
        <title>High frequency of phylogenetically diverse reductive dehalogenase-homologous genes in deep subseafloor sedimentary metagenomes.</title>
        <authorList>
            <person name="Kawai M."/>
            <person name="Futagami T."/>
            <person name="Toyoda A."/>
            <person name="Takaki Y."/>
            <person name="Nishi S."/>
            <person name="Hori S."/>
            <person name="Arai W."/>
            <person name="Tsubouchi T."/>
            <person name="Morono Y."/>
            <person name="Uchiyama I."/>
            <person name="Ito T."/>
            <person name="Fujiyama A."/>
            <person name="Inagaki F."/>
            <person name="Takami H."/>
        </authorList>
    </citation>
    <scope>NUCLEOTIDE SEQUENCE</scope>
    <source>
        <strain evidence="1">Expedition CK06-06</strain>
    </source>
</reference>
<comment type="caution">
    <text evidence="1">The sequence shown here is derived from an EMBL/GenBank/DDBJ whole genome shotgun (WGS) entry which is preliminary data.</text>
</comment>
<feature type="non-terminal residue" evidence="1">
    <location>
        <position position="1"/>
    </location>
</feature>
<accession>X0VH77</accession>
<dbReference type="AlphaFoldDB" id="X0VH77"/>
<sequence length="106" mass="12432">HTVVDYQKEHGGKDKNKRQQEYAVLRYGLKEGYGINTEYKIGDGTEVKRENTNDYDEKDILSVDRLKKLHDQITSFEWSLLSATKRFQSSMDQKISEKYRRVGKAV</sequence>
<gene>
    <name evidence="1" type="ORF">S01H1_41184</name>
</gene>
<name>X0VH77_9ZZZZ</name>